<sequence length="468" mass="53911">MKIRLFISFIFLLLSSMSFGQNPDSALIKKIDQRLYDIWDYMSSHPDSFETEVSEIMKDAKAIGYHAGVSQGWRYKAVKQLYAGELDSALHLADRALEIQVINDDKSNAALTYNLLGIIYKKKTDYGNAISSIMNALKINQELNYLSSAGANYSNLCEIYRIQGKYRKALETAKKGLLLNISDKDTFGICNSYNNVALCYQKLSKYDTAAEYLMKSLELEKQLKRDNGIVKSYINIGNLYAEKGDYDLGLYYTRKALSRFDSAMDVESKAVALLNIFDLYIYKGQLDSALKYGTKGLKLTKEINYPDLEFDYYKTFSKYYSSKGDHKKALEHYKRSIQLRDSLDLVNDGVKIAEIQERTEAEIKQKAFEEKRKNRFRFGLWVYSSSLALFLIINLISLKLKTSFISQLIKKVSWFLIIFSFSGILYHIVQYYWNIDFSSKLNFTLQLGITTLSSIIFYTFAVRKSVNK</sequence>
<evidence type="ECO:0000313" key="6">
    <source>
        <dbReference type="EMBL" id="KAB1061993.1"/>
    </source>
</evidence>
<keyword evidence="2 3" id="KW-0802">TPR repeat</keyword>
<feature type="chain" id="PRO_5026910136" evidence="5">
    <location>
        <begin position="21"/>
        <end position="468"/>
    </location>
</feature>
<keyword evidence="4" id="KW-0812">Transmembrane</keyword>
<keyword evidence="5" id="KW-0732">Signal</keyword>
<dbReference type="RefSeq" id="WP_151169989.1">
    <property type="nucleotide sequence ID" value="NZ_WACR01000013.1"/>
</dbReference>
<feature type="signal peptide" evidence="5">
    <location>
        <begin position="1"/>
        <end position="20"/>
    </location>
</feature>
<proteinExistence type="predicted"/>
<dbReference type="Gene3D" id="1.25.40.10">
    <property type="entry name" value="Tetratricopeptide repeat domain"/>
    <property type="match status" value="2"/>
</dbReference>
<dbReference type="PROSITE" id="PS50005">
    <property type="entry name" value="TPR"/>
    <property type="match status" value="4"/>
</dbReference>
<evidence type="ECO:0000256" key="2">
    <source>
        <dbReference type="ARBA" id="ARBA00022803"/>
    </source>
</evidence>
<feature type="transmembrane region" description="Helical" evidence="4">
    <location>
        <begin position="380"/>
        <end position="400"/>
    </location>
</feature>
<dbReference type="Proteomes" id="UP000435357">
    <property type="component" value="Unassembled WGS sequence"/>
</dbReference>
<accession>A0A6N6M6T8</accession>
<evidence type="ECO:0000256" key="3">
    <source>
        <dbReference type="PROSITE-ProRule" id="PRU00339"/>
    </source>
</evidence>
<comment type="caution">
    <text evidence="6">The sequence shown here is derived from an EMBL/GenBank/DDBJ whole genome shotgun (WGS) entry which is preliminary data.</text>
</comment>
<dbReference type="PANTHER" id="PTHR45641">
    <property type="entry name" value="TETRATRICOPEPTIDE REPEAT PROTEIN (AFU_ORTHOLOGUE AFUA_6G03870)"/>
    <property type="match status" value="1"/>
</dbReference>
<feature type="repeat" description="TPR" evidence="3">
    <location>
        <begin position="230"/>
        <end position="263"/>
    </location>
</feature>
<feature type="transmembrane region" description="Helical" evidence="4">
    <location>
        <begin position="445"/>
        <end position="462"/>
    </location>
</feature>
<name>A0A6N6M6T8_9FLAO</name>
<evidence type="ECO:0000313" key="7">
    <source>
        <dbReference type="Proteomes" id="UP000435357"/>
    </source>
</evidence>
<feature type="transmembrane region" description="Helical" evidence="4">
    <location>
        <begin position="412"/>
        <end position="433"/>
    </location>
</feature>
<dbReference type="AlphaFoldDB" id="A0A6N6M6T8"/>
<protein>
    <submittedName>
        <fullName evidence="6">Tetratricopeptide repeat protein</fullName>
    </submittedName>
</protein>
<feature type="repeat" description="TPR" evidence="3">
    <location>
        <begin position="190"/>
        <end position="223"/>
    </location>
</feature>
<feature type="repeat" description="TPR" evidence="3">
    <location>
        <begin position="110"/>
        <end position="143"/>
    </location>
</feature>
<keyword evidence="4" id="KW-1133">Transmembrane helix</keyword>
<dbReference type="SUPFAM" id="SSF48452">
    <property type="entry name" value="TPR-like"/>
    <property type="match status" value="2"/>
</dbReference>
<evidence type="ECO:0000256" key="1">
    <source>
        <dbReference type="ARBA" id="ARBA00022737"/>
    </source>
</evidence>
<gene>
    <name evidence="6" type="ORF">F3059_13025</name>
</gene>
<dbReference type="InterPro" id="IPR019734">
    <property type="entry name" value="TPR_rpt"/>
</dbReference>
<reference evidence="6 7" key="1">
    <citation type="submission" date="2019-09" db="EMBL/GenBank/DDBJ databases">
        <title>Genomes of Cryomorphaceae.</title>
        <authorList>
            <person name="Bowman J.P."/>
        </authorList>
    </citation>
    <scope>NUCLEOTIDE SEQUENCE [LARGE SCALE GENOMIC DNA]</scope>
    <source>
        <strain evidence="6 7">KCTC 52047</strain>
    </source>
</reference>
<evidence type="ECO:0000256" key="5">
    <source>
        <dbReference type="SAM" id="SignalP"/>
    </source>
</evidence>
<dbReference type="EMBL" id="WACR01000013">
    <property type="protein sequence ID" value="KAB1061993.1"/>
    <property type="molecule type" value="Genomic_DNA"/>
</dbReference>
<dbReference type="SMART" id="SM00028">
    <property type="entry name" value="TPR"/>
    <property type="match status" value="7"/>
</dbReference>
<keyword evidence="1" id="KW-0677">Repeat</keyword>
<feature type="repeat" description="TPR" evidence="3">
    <location>
        <begin position="310"/>
        <end position="343"/>
    </location>
</feature>
<keyword evidence="4" id="KW-0472">Membrane</keyword>
<dbReference type="OrthoDB" id="6190788at2"/>
<dbReference type="Pfam" id="PF13181">
    <property type="entry name" value="TPR_8"/>
    <property type="match status" value="2"/>
</dbReference>
<organism evidence="6 7">
    <name type="scientific">Salibacter halophilus</name>
    <dbReference type="NCBI Taxonomy" id="1803916"/>
    <lineage>
        <taxon>Bacteria</taxon>
        <taxon>Pseudomonadati</taxon>
        <taxon>Bacteroidota</taxon>
        <taxon>Flavobacteriia</taxon>
        <taxon>Flavobacteriales</taxon>
        <taxon>Salibacteraceae</taxon>
        <taxon>Salibacter</taxon>
    </lineage>
</organism>
<dbReference type="InterPro" id="IPR011990">
    <property type="entry name" value="TPR-like_helical_dom_sf"/>
</dbReference>
<evidence type="ECO:0000256" key="4">
    <source>
        <dbReference type="SAM" id="Phobius"/>
    </source>
</evidence>
<keyword evidence="7" id="KW-1185">Reference proteome</keyword>
<dbReference type="Pfam" id="PF13424">
    <property type="entry name" value="TPR_12"/>
    <property type="match status" value="1"/>
</dbReference>